<gene>
    <name evidence="1" type="ORF">BJ508DRAFT_20115</name>
</gene>
<protein>
    <submittedName>
        <fullName evidence="1">Uncharacterized protein</fullName>
    </submittedName>
</protein>
<keyword evidence="2" id="KW-1185">Reference proteome</keyword>
<accession>A0A3N4ITH7</accession>
<dbReference type="EMBL" id="ML119656">
    <property type="protein sequence ID" value="RPA84924.1"/>
    <property type="molecule type" value="Genomic_DNA"/>
</dbReference>
<evidence type="ECO:0000313" key="1">
    <source>
        <dbReference type="EMBL" id="RPA84924.1"/>
    </source>
</evidence>
<name>A0A3N4ITH7_ASCIM</name>
<organism evidence="1 2">
    <name type="scientific">Ascobolus immersus RN42</name>
    <dbReference type="NCBI Taxonomy" id="1160509"/>
    <lineage>
        <taxon>Eukaryota</taxon>
        <taxon>Fungi</taxon>
        <taxon>Dikarya</taxon>
        <taxon>Ascomycota</taxon>
        <taxon>Pezizomycotina</taxon>
        <taxon>Pezizomycetes</taxon>
        <taxon>Pezizales</taxon>
        <taxon>Ascobolaceae</taxon>
        <taxon>Ascobolus</taxon>
    </lineage>
</organism>
<sequence length="248" mass="28219">MLEFIVVYHTSLRLRLLAAQLPVVCQQTPRTEGSTILPLSLPSSQAENIILNHTRSLLWILHSFNISISTPLSSVQPFRAITTVTATTRSQTSSVIPTIKPYVDDSMQHLRFIVTNFPTLILFLFINNTLAFPILKAPSISTTSTSLFNRYGTPSNMHTKPSPSPTSRVTTIRTPYWPISGMHYKLTKHDHAKNSESFEVAAHGIWPPEVKTKKNTRPKVSKAYQDLIDRIARRKYLSVIFNCYRRRR</sequence>
<reference evidence="1 2" key="1">
    <citation type="journal article" date="2018" name="Nat. Ecol. Evol.">
        <title>Pezizomycetes genomes reveal the molecular basis of ectomycorrhizal truffle lifestyle.</title>
        <authorList>
            <person name="Murat C."/>
            <person name="Payen T."/>
            <person name="Noel B."/>
            <person name="Kuo A."/>
            <person name="Morin E."/>
            <person name="Chen J."/>
            <person name="Kohler A."/>
            <person name="Krizsan K."/>
            <person name="Balestrini R."/>
            <person name="Da Silva C."/>
            <person name="Montanini B."/>
            <person name="Hainaut M."/>
            <person name="Levati E."/>
            <person name="Barry K.W."/>
            <person name="Belfiori B."/>
            <person name="Cichocki N."/>
            <person name="Clum A."/>
            <person name="Dockter R.B."/>
            <person name="Fauchery L."/>
            <person name="Guy J."/>
            <person name="Iotti M."/>
            <person name="Le Tacon F."/>
            <person name="Lindquist E.A."/>
            <person name="Lipzen A."/>
            <person name="Malagnac F."/>
            <person name="Mello A."/>
            <person name="Molinier V."/>
            <person name="Miyauchi S."/>
            <person name="Poulain J."/>
            <person name="Riccioni C."/>
            <person name="Rubini A."/>
            <person name="Sitrit Y."/>
            <person name="Splivallo R."/>
            <person name="Traeger S."/>
            <person name="Wang M."/>
            <person name="Zifcakova L."/>
            <person name="Wipf D."/>
            <person name="Zambonelli A."/>
            <person name="Paolocci F."/>
            <person name="Nowrousian M."/>
            <person name="Ottonello S."/>
            <person name="Baldrian P."/>
            <person name="Spatafora J.W."/>
            <person name="Henrissat B."/>
            <person name="Nagy L.G."/>
            <person name="Aury J.M."/>
            <person name="Wincker P."/>
            <person name="Grigoriev I.V."/>
            <person name="Bonfante P."/>
            <person name="Martin F.M."/>
        </authorList>
    </citation>
    <scope>NUCLEOTIDE SEQUENCE [LARGE SCALE GENOMIC DNA]</scope>
    <source>
        <strain evidence="1 2">RN42</strain>
    </source>
</reference>
<proteinExistence type="predicted"/>
<evidence type="ECO:0000313" key="2">
    <source>
        <dbReference type="Proteomes" id="UP000275078"/>
    </source>
</evidence>
<dbReference type="Proteomes" id="UP000275078">
    <property type="component" value="Unassembled WGS sequence"/>
</dbReference>
<dbReference type="AlphaFoldDB" id="A0A3N4ITH7"/>